<evidence type="ECO:0000313" key="3">
    <source>
        <dbReference type="Proteomes" id="UP001157974"/>
    </source>
</evidence>
<keyword evidence="1" id="KW-1133">Transmembrane helix</keyword>
<keyword evidence="1" id="KW-0812">Transmembrane</keyword>
<organism evidence="2 3">
    <name type="scientific">Rhodosorus marinus</name>
    <dbReference type="NCBI Taxonomy" id="101924"/>
    <lineage>
        <taxon>Eukaryota</taxon>
        <taxon>Rhodophyta</taxon>
        <taxon>Stylonematophyceae</taxon>
        <taxon>Stylonematales</taxon>
        <taxon>Stylonemataceae</taxon>
        <taxon>Rhodosorus</taxon>
    </lineage>
</organism>
<proteinExistence type="predicted"/>
<name>A0AAV8UTX7_9RHOD</name>
<evidence type="ECO:0000256" key="1">
    <source>
        <dbReference type="SAM" id="Phobius"/>
    </source>
</evidence>
<dbReference type="Proteomes" id="UP001157974">
    <property type="component" value="Unassembled WGS sequence"/>
</dbReference>
<protein>
    <submittedName>
        <fullName evidence="2">Uncharacterized protein</fullName>
    </submittedName>
</protein>
<dbReference type="EMBL" id="JAMWBK010000004">
    <property type="protein sequence ID" value="KAJ8905999.1"/>
    <property type="molecule type" value="Genomic_DNA"/>
</dbReference>
<accession>A0AAV8UTX7</accession>
<reference evidence="2 3" key="1">
    <citation type="journal article" date="2023" name="Nat. Commun.">
        <title>Origin of minicircular mitochondrial genomes in red algae.</title>
        <authorList>
            <person name="Lee Y."/>
            <person name="Cho C.H."/>
            <person name="Lee Y.M."/>
            <person name="Park S.I."/>
            <person name="Yang J.H."/>
            <person name="West J.A."/>
            <person name="Bhattacharya D."/>
            <person name="Yoon H.S."/>
        </authorList>
    </citation>
    <scope>NUCLEOTIDE SEQUENCE [LARGE SCALE GENOMIC DNA]</scope>
    <source>
        <strain evidence="2 3">CCMP1338</strain>
        <tissue evidence="2">Whole cell</tissue>
    </source>
</reference>
<feature type="transmembrane region" description="Helical" evidence="1">
    <location>
        <begin position="52"/>
        <end position="69"/>
    </location>
</feature>
<dbReference type="AlphaFoldDB" id="A0AAV8UTX7"/>
<evidence type="ECO:0000313" key="2">
    <source>
        <dbReference type="EMBL" id="KAJ8905999.1"/>
    </source>
</evidence>
<keyword evidence="1" id="KW-0472">Membrane</keyword>
<sequence length="90" mass="10284">MAGLASRSLLRNLVRSERQMSARGMATQETVSYAQYKSGEKTYIEFQNANRPYYVIVTYVTLFGSIWLLRRRSKRKAAKAAELEAAEKTT</sequence>
<gene>
    <name evidence="2" type="ORF">NDN08_002499</name>
</gene>
<keyword evidence="3" id="KW-1185">Reference proteome</keyword>
<comment type="caution">
    <text evidence="2">The sequence shown here is derived from an EMBL/GenBank/DDBJ whole genome shotgun (WGS) entry which is preliminary data.</text>
</comment>